<dbReference type="PANTHER" id="PTHR20426">
    <property type="entry name" value="RIBOSOME BIOGENESIS PROTEIN TSR3 HOMOLOG"/>
    <property type="match status" value="1"/>
</dbReference>
<dbReference type="InterPro" id="IPR022968">
    <property type="entry name" value="Tsr3-like"/>
</dbReference>
<keyword evidence="5 6" id="KW-0949">S-adenosyl-L-methionine</keyword>
<dbReference type="GO" id="GO:1904047">
    <property type="term" value="F:S-adenosyl-L-methionine binding"/>
    <property type="evidence" value="ECO:0007669"/>
    <property type="project" value="UniProtKB-UniRule"/>
</dbReference>
<evidence type="ECO:0000313" key="11">
    <source>
        <dbReference type="Proteomes" id="UP000186594"/>
    </source>
</evidence>
<dbReference type="EC" id="2.5.1.157" evidence="6"/>
<keyword evidence="6" id="KW-0539">Nucleus</keyword>
<dbReference type="HAMAP" id="MF_01116">
    <property type="entry name" value="TSR3"/>
    <property type="match status" value="1"/>
</dbReference>
<dbReference type="OMA" id="KCENSAD"/>
<evidence type="ECO:0000259" key="8">
    <source>
        <dbReference type="Pfam" id="PF04034"/>
    </source>
</evidence>
<dbReference type="OrthoDB" id="10262062at2759"/>
<dbReference type="Pfam" id="PF04034">
    <property type="entry name" value="Ribo_biogen_C"/>
    <property type="match status" value="1"/>
</dbReference>
<dbReference type="EMBL" id="LXFE01000247">
    <property type="protein sequence ID" value="OLL26053.1"/>
    <property type="molecule type" value="Genomic_DNA"/>
</dbReference>
<evidence type="ECO:0000256" key="6">
    <source>
        <dbReference type="HAMAP-Rule" id="MF_03146"/>
    </source>
</evidence>
<feature type="binding site" evidence="6">
    <location>
        <position position="153"/>
    </location>
    <ligand>
        <name>S-adenosyl-L-methionine</name>
        <dbReference type="ChEBI" id="CHEBI:59789"/>
    </ligand>
</feature>
<feature type="compositionally biased region" description="Basic residues" evidence="7">
    <location>
        <begin position="7"/>
        <end position="16"/>
    </location>
</feature>
<dbReference type="GO" id="GO:0030490">
    <property type="term" value="P:maturation of SSU-rRNA"/>
    <property type="evidence" value="ECO:0007669"/>
    <property type="project" value="EnsemblFungi"/>
</dbReference>
<evidence type="ECO:0000256" key="3">
    <source>
        <dbReference type="ARBA" id="ARBA00022552"/>
    </source>
</evidence>
<proteinExistence type="inferred from homology"/>
<name>A0A1U7LTZ8_NEOID</name>
<dbReference type="STRING" id="1198029.A0A1U7LTZ8"/>
<evidence type="ECO:0000256" key="4">
    <source>
        <dbReference type="ARBA" id="ARBA00022679"/>
    </source>
</evidence>
<feature type="domain" description="16S/18S rRNA aminocarboxypropyltransferase Tsr3 C-terminal" evidence="8">
    <location>
        <begin position="89"/>
        <end position="215"/>
    </location>
</feature>
<dbReference type="GO" id="GO:0005634">
    <property type="term" value="C:nucleus"/>
    <property type="evidence" value="ECO:0007669"/>
    <property type="project" value="UniProtKB-SubCell"/>
</dbReference>
<comment type="catalytic activity">
    <reaction evidence="6">
        <text>an N(1)-methylpseudouridine in rRNA + S-adenosyl-L-methionine = N(1)-methyl-N(3)-[(3S)-3-amino-3-carboxypropyl]pseudouridine in rRNA + S-methyl-5'-thioadenosine + H(+)</text>
        <dbReference type="Rhea" id="RHEA:63296"/>
        <dbReference type="Rhea" id="RHEA-COMP:11634"/>
        <dbReference type="Rhea" id="RHEA-COMP:16310"/>
        <dbReference type="ChEBI" id="CHEBI:15378"/>
        <dbReference type="ChEBI" id="CHEBI:17509"/>
        <dbReference type="ChEBI" id="CHEBI:59789"/>
        <dbReference type="ChEBI" id="CHEBI:74890"/>
        <dbReference type="ChEBI" id="CHEBI:146234"/>
        <dbReference type="EC" id="2.5.1.157"/>
    </reaction>
</comment>
<comment type="subcellular location">
    <subcellularLocation>
        <location evidence="6">Cytoplasm</location>
    </subcellularLocation>
    <subcellularLocation>
        <location evidence="6">Nucleus</location>
    </subcellularLocation>
</comment>
<protein>
    <recommendedName>
        <fullName evidence="6">18S rRNA aminocarboxypropyltransferase</fullName>
        <ecNumber evidence="6">2.5.1.157</ecNumber>
    </recommendedName>
</protein>
<organism evidence="10 11">
    <name type="scientific">Neolecta irregularis (strain DAH-3)</name>
    <dbReference type="NCBI Taxonomy" id="1198029"/>
    <lineage>
        <taxon>Eukaryota</taxon>
        <taxon>Fungi</taxon>
        <taxon>Dikarya</taxon>
        <taxon>Ascomycota</taxon>
        <taxon>Taphrinomycotina</taxon>
        <taxon>Neolectales</taxon>
        <taxon>Neolectaceae</taxon>
        <taxon>Neolecta</taxon>
    </lineage>
</organism>
<gene>
    <name evidence="6" type="primary">TSR3</name>
    <name evidence="10" type="ORF">NEOLI_002104</name>
</gene>
<feature type="binding site" evidence="6">
    <location>
        <position position="138"/>
    </location>
    <ligand>
        <name>S-adenosyl-L-methionine</name>
        <dbReference type="ChEBI" id="CHEBI:59789"/>
    </ligand>
</feature>
<keyword evidence="11" id="KW-1185">Reference proteome</keyword>
<dbReference type="Pfam" id="PF04068">
    <property type="entry name" value="Fer4_RLI"/>
    <property type="match status" value="1"/>
</dbReference>
<evidence type="ECO:0000256" key="5">
    <source>
        <dbReference type="ARBA" id="ARBA00022691"/>
    </source>
</evidence>
<sequence length="268" mass="30554">MPDQPRKNHKKNKTSKPLRQNNRDRDIFSSVASDPAEYCDNQDVQAKFPVSLAMWDFNQCDPKKCSGKKLFRIGLISTILKLGNKFPGVVITPTGSIPVSMADKEIAMQAGIAVVECSWAKVDELPVTRISGKCERNLPYLIAANPINHGRPWKLNCAEAFAACLSITGHQDLAQDLLSHFSWGHAFFTLNDDLLRMYRSCKDAEEVINEQNKWLEREMRERDRRRECKDDEDIWMLGNLNHQLSIDSPDNSSDEIDNDKNSKSYQHS</sequence>
<feature type="region of interest" description="Disordered" evidence="7">
    <location>
        <begin position="245"/>
        <end position="268"/>
    </location>
</feature>
<comment type="caution">
    <text evidence="10">The sequence shown here is derived from an EMBL/GenBank/DDBJ whole genome shotgun (WGS) entry which is preliminary data.</text>
</comment>
<reference evidence="10 11" key="1">
    <citation type="submission" date="2016-04" db="EMBL/GenBank/DDBJ databases">
        <title>Evolutionary innovation and constraint leading to complex multicellularity in the Ascomycota.</title>
        <authorList>
            <person name="Cisse O."/>
            <person name="Nguyen A."/>
            <person name="Hewitt D.A."/>
            <person name="Jedd G."/>
            <person name="Stajich J.E."/>
        </authorList>
    </citation>
    <scope>NUCLEOTIDE SEQUENCE [LARGE SCALE GENOMIC DNA]</scope>
    <source>
        <strain evidence="10 11">DAH-3</strain>
    </source>
</reference>
<dbReference type="GO" id="GO:0005777">
    <property type="term" value="C:peroxisome"/>
    <property type="evidence" value="ECO:0007669"/>
    <property type="project" value="EnsemblFungi"/>
</dbReference>
<dbReference type="AlphaFoldDB" id="A0A1U7LTZ8"/>
<dbReference type="NCBIfam" id="NF002621">
    <property type="entry name" value="PRK02287.1"/>
    <property type="match status" value="1"/>
</dbReference>
<evidence type="ECO:0000256" key="1">
    <source>
        <dbReference type="ARBA" id="ARBA00022490"/>
    </source>
</evidence>
<feature type="binding site" evidence="6">
    <location>
        <position position="66"/>
    </location>
    <ligand>
        <name>S-adenosyl-L-methionine</name>
        <dbReference type="ChEBI" id="CHEBI:59789"/>
    </ligand>
</feature>
<comment type="catalytic activity">
    <reaction evidence="6">
        <text>N(1)-methylpseudouridine(1191) in yeast 18S rRNA + S-adenosyl-L-methionine = N(1)-methyl-N(3)-[(3S)-3-amino-3-carboxypropyl]pseudouridine(1191) in yeast 18S rRNA + S-methyl-5'-thioadenosine + H(+)</text>
        <dbReference type="Rhea" id="RHEA:63300"/>
        <dbReference type="Rhea" id="RHEA-COMP:13852"/>
        <dbReference type="Rhea" id="RHEA-COMP:16309"/>
        <dbReference type="ChEBI" id="CHEBI:15378"/>
        <dbReference type="ChEBI" id="CHEBI:17509"/>
        <dbReference type="ChEBI" id="CHEBI:59789"/>
        <dbReference type="ChEBI" id="CHEBI:74890"/>
        <dbReference type="ChEBI" id="CHEBI:146234"/>
    </reaction>
</comment>
<dbReference type="GO" id="GO:0000455">
    <property type="term" value="P:enzyme-directed rRNA pseudouridine synthesis"/>
    <property type="evidence" value="ECO:0007669"/>
    <property type="project" value="UniProtKB-UniRule"/>
</dbReference>
<evidence type="ECO:0000256" key="2">
    <source>
        <dbReference type="ARBA" id="ARBA00022517"/>
    </source>
</evidence>
<dbReference type="GO" id="GO:0106388">
    <property type="term" value="F:rRNA small subunit aminocarboxypropyltransferase activity"/>
    <property type="evidence" value="ECO:0007669"/>
    <property type="project" value="UniProtKB-EC"/>
</dbReference>
<evidence type="ECO:0000256" key="7">
    <source>
        <dbReference type="SAM" id="MobiDB-lite"/>
    </source>
</evidence>
<keyword evidence="1 6" id="KW-0963">Cytoplasm</keyword>
<dbReference type="PANTHER" id="PTHR20426:SF0">
    <property type="entry name" value="18S RRNA AMINOCARBOXYPROPYLTRANSFERASE"/>
    <property type="match status" value="1"/>
</dbReference>
<comment type="similarity">
    <text evidence="6">Belongs to the TDD superfamily. TSR3 family.</text>
</comment>
<accession>A0A1U7LTZ8</accession>
<feature type="region of interest" description="Disordered" evidence="7">
    <location>
        <begin position="1"/>
        <end position="26"/>
    </location>
</feature>
<feature type="binding site" evidence="6">
    <location>
        <position position="115"/>
    </location>
    <ligand>
        <name>S-adenosyl-L-methionine</name>
        <dbReference type="ChEBI" id="CHEBI:59789"/>
    </ligand>
</feature>
<feature type="domain" description="RNase L inhibitor RLI-like possible metal-binding" evidence="9">
    <location>
        <begin position="51"/>
        <end position="78"/>
    </location>
</feature>
<evidence type="ECO:0000259" key="9">
    <source>
        <dbReference type="Pfam" id="PF04068"/>
    </source>
</evidence>
<keyword evidence="3 6" id="KW-0698">rRNA processing</keyword>
<evidence type="ECO:0000313" key="10">
    <source>
        <dbReference type="EMBL" id="OLL26053.1"/>
    </source>
</evidence>
<dbReference type="InterPro" id="IPR007209">
    <property type="entry name" value="RNaseL-inhib-like_metal-bd_dom"/>
</dbReference>
<dbReference type="InterPro" id="IPR007177">
    <property type="entry name" value="Tsr3_C"/>
</dbReference>
<keyword evidence="4 6" id="KW-0808">Transferase</keyword>
<comment type="function">
    <text evidence="6">Aminocarboxypropyltransferase that catalyzes the aminocarboxypropyl transfer on pseudouridine at position 1191 (Psi1191) in 18S rRNA. It constitutes the last step in biosynthesis of the hypermodified N1-methyl-N3-(3-amino-3-carboxypropyl) pseudouridine (m1acp3-Psi) conserved in eukaryotic 18S rRNA.</text>
</comment>
<keyword evidence="2 6" id="KW-0690">Ribosome biogenesis</keyword>
<dbReference type="Proteomes" id="UP000186594">
    <property type="component" value="Unassembled WGS sequence"/>
</dbReference>